<name>A0A4Y2AUK5_ARAVE</name>
<keyword evidence="1" id="KW-0812">Transmembrane</keyword>
<dbReference type="AlphaFoldDB" id="A0A4Y2AUK5"/>
<dbReference type="EMBL" id="BGPR01000030">
    <property type="protein sequence ID" value="GBL82865.1"/>
    <property type="molecule type" value="Genomic_DNA"/>
</dbReference>
<reference evidence="3 4" key="1">
    <citation type="journal article" date="2019" name="Sci. Rep.">
        <title>Orb-weaving spider Araneus ventricosus genome elucidates the spidroin gene catalogue.</title>
        <authorList>
            <person name="Kono N."/>
            <person name="Nakamura H."/>
            <person name="Ohtoshi R."/>
            <person name="Moran D.A.P."/>
            <person name="Shinohara A."/>
            <person name="Yoshida Y."/>
            <person name="Fujiwara M."/>
            <person name="Mori M."/>
            <person name="Tomita M."/>
            <person name="Arakawa K."/>
        </authorList>
    </citation>
    <scope>NUCLEOTIDE SEQUENCE [LARGE SCALE GENOMIC DNA]</scope>
</reference>
<evidence type="ECO:0000256" key="1">
    <source>
        <dbReference type="SAM" id="Phobius"/>
    </source>
</evidence>
<dbReference type="CDD" id="cd00121">
    <property type="entry name" value="MATH"/>
    <property type="match status" value="1"/>
</dbReference>
<proteinExistence type="predicted"/>
<keyword evidence="1" id="KW-0472">Membrane</keyword>
<dbReference type="InterPro" id="IPR002083">
    <property type="entry name" value="MATH/TRAF_dom"/>
</dbReference>
<dbReference type="Pfam" id="PF00917">
    <property type="entry name" value="MATH"/>
    <property type="match status" value="1"/>
</dbReference>
<evidence type="ECO:0000313" key="4">
    <source>
        <dbReference type="Proteomes" id="UP000499080"/>
    </source>
</evidence>
<accession>A0A4Y2AUK5</accession>
<dbReference type="Gene3D" id="2.60.210.10">
    <property type="entry name" value="Apoptosis, Tumor Necrosis Factor Receptor Associated Protein 2, Chain A"/>
    <property type="match status" value="2"/>
</dbReference>
<sequence>MLSTSATAMGTLLSIAVTFLSWWLYGVHSFEKESLKFDWLVENYPYCRQKACEPLSSPVFNVGESAWHLRLDSRLEADGNHYFALFLVREMEDRGPDTMEVEFEASIFNPPPLSPEAQKSGTYSFRRGNGYGWPKFVNRREIWSRDKDDPFAPGSPLVVTSTLKVSKSLFPFKQGYVAITRIENSVLSFTWTVERFSALLPGEMKTIRIKPALPDGQLMSLAIFVTDAVPSEVKIQIQVIQRNKQVKCSACKVSLLDANEKHWISFNDTFVGNTLWEFPLFLTKDKLMVEKKQYLPNDELSLNFHCVVSTGTENERIVAWHSGTLRST</sequence>
<evidence type="ECO:0000313" key="3">
    <source>
        <dbReference type="EMBL" id="GBL82865.1"/>
    </source>
</evidence>
<dbReference type="Proteomes" id="UP000499080">
    <property type="component" value="Unassembled WGS sequence"/>
</dbReference>
<dbReference type="InterPro" id="IPR008974">
    <property type="entry name" value="TRAF-like"/>
</dbReference>
<evidence type="ECO:0000259" key="2">
    <source>
        <dbReference type="PROSITE" id="PS50144"/>
    </source>
</evidence>
<gene>
    <name evidence="3" type="ORF">AVEN_106383_1</name>
</gene>
<protein>
    <recommendedName>
        <fullName evidence="2">MATH domain-containing protein</fullName>
    </recommendedName>
</protein>
<keyword evidence="1" id="KW-1133">Transmembrane helix</keyword>
<feature type="domain" description="MATH" evidence="2">
    <location>
        <begin position="34"/>
        <end position="163"/>
    </location>
</feature>
<keyword evidence="4" id="KW-1185">Reference proteome</keyword>
<dbReference type="PROSITE" id="PS50144">
    <property type="entry name" value="MATH"/>
    <property type="match status" value="1"/>
</dbReference>
<organism evidence="3 4">
    <name type="scientific">Araneus ventricosus</name>
    <name type="common">Orbweaver spider</name>
    <name type="synonym">Epeira ventricosa</name>
    <dbReference type="NCBI Taxonomy" id="182803"/>
    <lineage>
        <taxon>Eukaryota</taxon>
        <taxon>Metazoa</taxon>
        <taxon>Ecdysozoa</taxon>
        <taxon>Arthropoda</taxon>
        <taxon>Chelicerata</taxon>
        <taxon>Arachnida</taxon>
        <taxon>Araneae</taxon>
        <taxon>Araneomorphae</taxon>
        <taxon>Entelegynae</taxon>
        <taxon>Araneoidea</taxon>
        <taxon>Araneidae</taxon>
        <taxon>Araneus</taxon>
    </lineage>
</organism>
<dbReference type="SUPFAM" id="SSF49599">
    <property type="entry name" value="TRAF domain-like"/>
    <property type="match status" value="2"/>
</dbReference>
<feature type="transmembrane region" description="Helical" evidence="1">
    <location>
        <begin position="6"/>
        <end position="25"/>
    </location>
</feature>
<comment type="caution">
    <text evidence="3">The sequence shown here is derived from an EMBL/GenBank/DDBJ whole genome shotgun (WGS) entry which is preliminary data.</text>
</comment>